<reference evidence="2" key="1">
    <citation type="submission" date="2024-07" db="EMBL/GenBank/DDBJ databases">
        <title>Two chromosome-level genome assemblies of Korean endemic species Abeliophyllum distichum and Forsythia ovata (Oleaceae).</title>
        <authorList>
            <person name="Jang H."/>
        </authorList>
    </citation>
    <scope>NUCLEOTIDE SEQUENCE [LARGE SCALE GENOMIC DNA]</scope>
</reference>
<keyword evidence="2" id="KW-1185">Reference proteome</keyword>
<gene>
    <name evidence="1" type="ORF">Fot_03502</name>
</gene>
<evidence type="ECO:0000313" key="1">
    <source>
        <dbReference type="EMBL" id="KAL2558763.1"/>
    </source>
</evidence>
<accession>A0ABD1X9W6</accession>
<dbReference type="Proteomes" id="UP001604277">
    <property type="component" value="Unassembled WGS sequence"/>
</dbReference>
<sequence length="124" mass="14293">MAMESFVNVISSMRFFILSESLTKLPRSQCRYPSWTFAEALLSMKFFANNDHLTGACVFIVGEGLDLEIHLCGRYLNLKGCYLCHYFPRLALMAKTLNFSRCRRHNFPGVLKHVLRMPVSKPIK</sequence>
<dbReference type="AlphaFoldDB" id="A0ABD1X9W6"/>
<evidence type="ECO:0000313" key="2">
    <source>
        <dbReference type="Proteomes" id="UP001604277"/>
    </source>
</evidence>
<name>A0ABD1X9W6_9LAMI</name>
<dbReference type="EMBL" id="JBFOLJ010000001">
    <property type="protein sequence ID" value="KAL2558763.1"/>
    <property type="molecule type" value="Genomic_DNA"/>
</dbReference>
<proteinExistence type="predicted"/>
<comment type="caution">
    <text evidence="1">The sequence shown here is derived from an EMBL/GenBank/DDBJ whole genome shotgun (WGS) entry which is preliminary data.</text>
</comment>
<organism evidence="1 2">
    <name type="scientific">Forsythia ovata</name>
    <dbReference type="NCBI Taxonomy" id="205694"/>
    <lineage>
        <taxon>Eukaryota</taxon>
        <taxon>Viridiplantae</taxon>
        <taxon>Streptophyta</taxon>
        <taxon>Embryophyta</taxon>
        <taxon>Tracheophyta</taxon>
        <taxon>Spermatophyta</taxon>
        <taxon>Magnoliopsida</taxon>
        <taxon>eudicotyledons</taxon>
        <taxon>Gunneridae</taxon>
        <taxon>Pentapetalae</taxon>
        <taxon>asterids</taxon>
        <taxon>lamiids</taxon>
        <taxon>Lamiales</taxon>
        <taxon>Oleaceae</taxon>
        <taxon>Forsythieae</taxon>
        <taxon>Forsythia</taxon>
    </lineage>
</organism>
<protein>
    <submittedName>
        <fullName evidence="1">Uncharacterized protein</fullName>
    </submittedName>
</protein>